<dbReference type="AlphaFoldDB" id="A0A9P7DU71"/>
<name>A0A9P7DU71_9AGAM</name>
<gene>
    <name evidence="2" type="ORF">BJ212DRAFT_1487242</name>
</gene>
<dbReference type="RefSeq" id="XP_041186379.1">
    <property type="nucleotide sequence ID" value="XM_041341251.1"/>
</dbReference>
<evidence type="ECO:0000313" key="3">
    <source>
        <dbReference type="Proteomes" id="UP000807769"/>
    </source>
</evidence>
<keyword evidence="3" id="KW-1185">Reference proteome</keyword>
<proteinExistence type="predicted"/>
<protein>
    <submittedName>
        <fullName evidence="2">Uncharacterized protein</fullName>
    </submittedName>
</protein>
<evidence type="ECO:0000256" key="1">
    <source>
        <dbReference type="SAM" id="MobiDB-lite"/>
    </source>
</evidence>
<organism evidence="2 3">
    <name type="scientific">Suillus subaureus</name>
    <dbReference type="NCBI Taxonomy" id="48587"/>
    <lineage>
        <taxon>Eukaryota</taxon>
        <taxon>Fungi</taxon>
        <taxon>Dikarya</taxon>
        <taxon>Basidiomycota</taxon>
        <taxon>Agaricomycotina</taxon>
        <taxon>Agaricomycetes</taxon>
        <taxon>Agaricomycetidae</taxon>
        <taxon>Boletales</taxon>
        <taxon>Suillineae</taxon>
        <taxon>Suillaceae</taxon>
        <taxon>Suillus</taxon>
    </lineage>
</organism>
<dbReference type="GeneID" id="64635267"/>
<feature type="region of interest" description="Disordered" evidence="1">
    <location>
        <begin position="1"/>
        <end position="50"/>
    </location>
</feature>
<comment type="caution">
    <text evidence="2">The sequence shown here is derived from an EMBL/GenBank/DDBJ whole genome shotgun (WGS) entry which is preliminary data.</text>
</comment>
<evidence type="ECO:0000313" key="2">
    <source>
        <dbReference type="EMBL" id="KAG1803025.1"/>
    </source>
</evidence>
<dbReference type="Proteomes" id="UP000807769">
    <property type="component" value="Unassembled WGS sequence"/>
</dbReference>
<dbReference type="EMBL" id="JABBWG010000074">
    <property type="protein sequence ID" value="KAG1803025.1"/>
    <property type="molecule type" value="Genomic_DNA"/>
</dbReference>
<dbReference type="OrthoDB" id="2693345at2759"/>
<sequence>MAEDKAISAKGKGGRAGDKSAASANVEHPESDTEDEEQEVRVPGAHKKKGKRMVLPVKMPMRDAIEATGLIDESTMPCDNNKKFDDVIAPSSKLTRGSTVSSGGAPLTPINTITGAGADSMTDHFMTLFADDDLDESVERSQALACMSKQKWATHGIKISSMVPNTSIQTNLAHHNTNLAPKQLNTLQPDTVTDNNGDMDVEVARPEVVSLVNYASDTDMESDLELPPSTQDIMMMTSTKLQLSIEHQHPTL</sequence>
<reference evidence="2" key="1">
    <citation type="journal article" date="2020" name="New Phytol.">
        <title>Comparative genomics reveals dynamic genome evolution in host specialist ectomycorrhizal fungi.</title>
        <authorList>
            <person name="Lofgren L.A."/>
            <person name="Nguyen N.H."/>
            <person name="Vilgalys R."/>
            <person name="Ruytinx J."/>
            <person name="Liao H.L."/>
            <person name="Branco S."/>
            <person name="Kuo A."/>
            <person name="LaButti K."/>
            <person name="Lipzen A."/>
            <person name="Andreopoulos W."/>
            <person name="Pangilinan J."/>
            <person name="Riley R."/>
            <person name="Hundley H."/>
            <person name="Na H."/>
            <person name="Barry K."/>
            <person name="Grigoriev I.V."/>
            <person name="Stajich J.E."/>
            <person name="Kennedy P.G."/>
        </authorList>
    </citation>
    <scope>NUCLEOTIDE SEQUENCE</scope>
    <source>
        <strain evidence="2">MN1</strain>
    </source>
</reference>
<accession>A0A9P7DU71</accession>